<accession>G2Z5P1</accession>
<organism evidence="1 2">
    <name type="scientific">Flavobacterium branchiophilum (strain FL-15)</name>
    <dbReference type="NCBI Taxonomy" id="1034807"/>
    <lineage>
        <taxon>Bacteria</taxon>
        <taxon>Pseudomonadati</taxon>
        <taxon>Bacteroidota</taxon>
        <taxon>Flavobacteriia</taxon>
        <taxon>Flavobacteriales</taxon>
        <taxon>Flavobacteriaceae</taxon>
        <taxon>Flavobacterium</taxon>
    </lineage>
</organism>
<protein>
    <recommendedName>
        <fullName evidence="3">HEAT repeat protein</fullName>
    </recommendedName>
</protein>
<dbReference type="AlphaFoldDB" id="G2Z5P1"/>
<evidence type="ECO:0000313" key="1">
    <source>
        <dbReference type="EMBL" id="CCB70839.1"/>
    </source>
</evidence>
<dbReference type="KEGG" id="fbr:FBFL15_2873"/>
<proteinExistence type="predicted"/>
<dbReference type="HOGENOM" id="CLU_1155079_0_0_10"/>
<dbReference type="InterPro" id="IPR016024">
    <property type="entry name" value="ARM-type_fold"/>
</dbReference>
<dbReference type="eggNOG" id="COG1413">
    <property type="taxonomic scope" value="Bacteria"/>
</dbReference>
<evidence type="ECO:0008006" key="3">
    <source>
        <dbReference type="Google" id="ProtNLM"/>
    </source>
</evidence>
<dbReference type="InterPro" id="IPR011989">
    <property type="entry name" value="ARM-like"/>
</dbReference>
<reference evidence="1 2" key="1">
    <citation type="journal article" date="2011" name="Appl. Environ. Microbiol.">
        <title>Complete genome sequence of the fish pathogen Flavobacterium branchiophilum.</title>
        <authorList>
            <consortium name="1:IP"/>
            <consortium name="Microbial Evolutionary Genomics,F-75015 Paris"/>
            <consortium name="France 2:CNRS"/>
            <consortium name="URA2171"/>
            <consortium name="F-75015 Paris,France 3:Unite de Virologie et Immunologie Mol."/>
            <consortium name="INRA,78352 Jouy en Josas Cedex"/>
            <consortium name="France. 4:Unite de Mathemathique"/>
            <consortium name="Informatique et Genome,INRA"/>
            <consortium name="78352 Jouy en Josas Cedex"/>
            <consortium name="France. 5:CEA/Genoscope"/>
            <consortium name="Evry"/>
            <consortium name="France"/>
            <person name="Touchon M."/>
            <person name="Barbier P."/>
            <person name="Bernardet J.F."/>
            <person name="Loux V."/>
            <person name="Vacherie B."/>
            <person name="Barbe V."/>
            <person name="Rocha E.P."/>
            <person name="Duchaud E."/>
        </authorList>
    </citation>
    <scope>NUCLEOTIDE SEQUENCE [LARGE SCALE GENOMIC DNA]</scope>
    <source>
        <strain evidence="1 2">FL-15</strain>
    </source>
</reference>
<name>G2Z5P1_FLABF</name>
<dbReference type="Proteomes" id="UP000009186">
    <property type="component" value="Chromosome"/>
</dbReference>
<dbReference type="SUPFAM" id="SSF48371">
    <property type="entry name" value="ARM repeat"/>
    <property type="match status" value="1"/>
</dbReference>
<evidence type="ECO:0000313" key="2">
    <source>
        <dbReference type="Proteomes" id="UP000009186"/>
    </source>
</evidence>
<sequence length="240" mass="28498">MNIIELRKEIEQKLADSKDIFAYLRTKDILVLKGFLEKVDTEIQKLFYEMFPPSEELKQEMETSLKDLFSDDEKTRVKASKYLEKQPRLTINSNTQSWIKDPRAIDILLRALNDNNLEVQKNILDMLGTISHRYNYSANNVYNTILKKYNSSNIDLKFYIARSICQFPYQEKWQYVYDTFKNTTKTKEKEVLARVIGWDYENIPADYKEKFLSQIAEFLKNEKNENTIDSLEKLQKKLLG</sequence>
<dbReference type="RefSeq" id="WP_014085288.1">
    <property type="nucleotide sequence ID" value="NC_016001.1"/>
</dbReference>
<keyword evidence="2" id="KW-1185">Reference proteome</keyword>
<gene>
    <name evidence="1" type="ordered locus">FBFL15_2873</name>
</gene>
<dbReference type="Gene3D" id="1.25.10.10">
    <property type="entry name" value="Leucine-rich Repeat Variant"/>
    <property type="match status" value="1"/>
</dbReference>
<dbReference type="EMBL" id="FQ859183">
    <property type="protein sequence ID" value="CCB70839.1"/>
    <property type="molecule type" value="Genomic_DNA"/>
</dbReference>